<gene>
    <name evidence="1" type="ORF">AM592_21360</name>
</gene>
<sequence length="79" mass="9259">MGIFQINEEGEIRGAINPSILAKTFIYEKKSFVFKDSKKNVIKFLNLCLQEIKTFYNKFYKLLEERTSLFEGIDTIKGQ</sequence>
<reference evidence="1 2" key="2">
    <citation type="journal article" date="2016" name="Int. J. Syst. Evol. Microbiol.">
        <title>Bacillus gobiensis sp. nov., isolated from a soil sample.</title>
        <authorList>
            <person name="Liu B."/>
            <person name="Liu G.H."/>
            <person name="Cetin S."/>
            <person name="Schumann P."/>
            <person name="Pan Z.Z."/>
            <person name="Chen Q.Q."/>
        </authorList>
    </citation>
    <scope>NUCLEOTIDE SEQUENCE [LARGE SCALE GENOMIC DNA]</scope>
    <source>
        <strain evidence="1 2">FJAT-4402</strain>
    </source>
</reference>
<accession>A0A0M4FXP6</accession>
<dbReference type="PATRIC" id="fig|1441095.3.peg.4733"/>
<dbReference type="RefSeq" id="WP_053605652.1">
    <property type="nucleotide sequence ID" value="NZ_CP012600.1"/>
</dbReference>
<dbReference type="EMBL" id="CP012600">
    <property type="protein sequence ID" value="ALC83780.1"/>
    <property type="molecule type" value="Genomic_DNA"/>
</dbReference>
<dbReference type="OrthoDB" id="2937068at2"/>
<name>A0A0M4FXP6_9BACI</name>
<proteinExistence type="predicted"/>
<reference evidence="2" key="1">
    <citation type="submission" date="2015-08" db="EMBL/GenBank/DDBJ databases">
        <title>Genome sequencing project for genomic taxonomy and phylogenomics of Bacillus-like bacteria.</title>
        <authorList>
            <person name="Liu B."/>
            <person name="Wang J."/>
            <person name="Zhu Y."/>
            <person name="Liu G."/>
            <person name="Chen Q."/>
            <person name="Chen Z."/>
            <person name="Lan J."/>
            <person name="Che J."/>
            <person name="Ge C."/>
            <person name="Shi H."/>
            <person name="Pan Z."/>
            <person name="Liu X."/>
        </authorList>
    </citation>
    <scope>NUCLEOTIDE SEQUENCE [LARGE SCALE GENOMIC DNA]</scope>
    <source>
        <strain evidence="2">FJAT-4402</strain>
    </source>
</reference>
<protein>
    <submittedName>
        <fullName evidence="1">Uncharacterized protein</fullName>
    </submittedName>
</protein>
<keyword evidence="2" id="KW-1185">Reference proteome</keyword>
<evidence type="ECO:0000313" key="1">
    <source>
        <dbReference type="EMBL" id="ALC83780.1"/>
    </source>
</evidence>
<evidence type="ECO:0000313" key="2">
    <source>
        <dbReference type="Proteomes" id="UP000067625"/>
    </source>
</evidence>
<dbReference type="Proteomes" id="UP000067625">
    <property type="component" value="Chromosome"/>
</dbReference>
<organism evidence="1 2">
    <name type="scientific">Bacillus gobiensis</name>
    <dbReference type="NCBI Taxonomy" id="1441095"/>
    <lineage>
        <taxon>Bacteria</taxon>
        <taxon>Bacillati</taxon>
        <taxon>Bacillota</taxon>
        <taxon>Bacilli</taxon>
        <taxon>Bacillales</taxon>
        <taxon>Bacillaceae</taxon>
        <taxon>Bacillus</taxon>
    </lineage>
</organism>
<dbReference type="AlphaFoldDB" id="A0A0M4FXP6"/>